<feature type="transmembrane region" description="Helical" evidence="1">
    <location>
        <begin position="16"/>
        <end position="39"/>
    </location>
</feature>
<comment type="caution">
    <text evidence="2">The sequence shown here is derived from an EMBL/GenBank/DDBJ whole genome shotgun (WGS) entry which is preliminary data.</text>
</comment>
<feature type="transmembrane region" description="Helical" evidence="1">
    <location>
        <begin position="69"/>
        <end position="95"/>
    </location>
</feature>
<sequence length="312" mass="35957">MENSNAKETALGLEYWLQWQVLVCALILLLTTAVTVLLLRKRGSGKGGSLKPADLWTPCWRNFHPRWLLFYRAFAFIAMAYLLYQTVAAFGFFVFFFYTQWTFALVMVYFALATVVSIRGCRIYSRKPLAQTGERDKFIKEDSKDINSGKPSVSKGKKSKGFIKTTKDVFKIQTHMATGAAMLTDIVFWCLLLPFTMGKDFQLTLLIGCMHSVNVVFLILESALNRLPFTWFGLVYFVLWSCAYVVFQWVLHACCFTWWPYPFLDLSTPWAPLWYLALGLVHIPCYGLYVLLKKAKNAAFSRMFPQKFVRSN</sequence>
<keyword evidence="1" id="KW-0472">Membrane</keyword>
<gene>
    <name evidence="2" type="ORF">Slati_0608600</name>
</gene>
<feature type="transmembrane region" description="Helical" evidence="1">
    <location>
        <begin position="176"/>
        <end position="195"/>
    </location>
</feature>
<reference evidence="2" key="1">
    <citation type="submission" date="2020-06" db="EMBL/GenBank/DDBJ databases">
        <authorList>
            <person name="Li T."/>
            <person name="Hu X."/>
            <person name="Zhang T."/>
            <person name="Song X."/>
            <person name="Zhang H."/>
            <person name="Dai N."/>
            <person name="Sheng W."/>
            <person name="Hou X."/>
            <person name="Wei L."/>
        </authorList>
    </citation>
    <scope>NUCLEOTIDE SEQUENCE</scope>
    <source>
        <strain evidence="2">KEN1</strain>
        <tissue evidence="2">Leaf</tissue>
    </source>
</reference>
<dbReference type="EMBL" id="JACGWN010000002">
    <property type="protein sequence ID" value="KAL0459814.1"/>
    <property type="molecule type" value="Genomic_DNA"/>
</dbReference>
<dbReference type="PANTHER" id="PTHR12242">
    <property type="entry name" value="OS02G0130600 PROTEIN-RELATED"/>
    <property type="match status" value="1"/>
</dbReference>
<keyword evidence="1" id="KW-1133">Transmembrane helix</keyword>
<keyword evidence="1" id="KW-0812">Transmembrane</keyword>
<reference evidence="2" key="2">
    <citation type="journal article" date="2024" name="Plant">
        <title>Genomic evolution and insights into agronomic trait innovations of Sesamum species.</title>
        <authorList>
            <person name="Miao H."/>
            <person name="Wang L."/>
            <person name="Qu L."/>
            <person name="Liu H."/>
            <person name="Sun Y."/>
            <person name="Le M."/>
            <person name="Wang Q."/>
            <person name="Wei S."/>
            <person name="Zheng Y."/>
            <person name="Lin W."/>
            <person name="Duan Y."/>
            <person name="Cao H."/>
            <person name="Xiong S."/>
            <person name="Wang X."/>
            <person name="Wei L."/>
            <person name="Li C."/>
            <person name="Ma Q."/>
            <person name="Ju M."/>
            <person name="Zhao R."/>
            <person name="Li G."/>
            <person name="Mu C."/>
            <person name="Tian Q."/>
            <person name="Mei H."/>
            <person name="Zhang T."/>
            <person name="Gao T."/>
            <person name="Zhang H."/>
        </authorList>
    </citation>
    <scope>NUCLEOTIDE SEQUENCE</scope>
    <source>
        <strain evidence="2">KEN1</strain>
    </source>
</reference>
<name>A0AAW2Y284_9LAMI</name>
<feature type="transmembrane region" description="Helical" evidence="1">
    <location>
        <begin position="232"/>
        <end position="261"/>
    </location>
</feature>
<proteinExistence type="predicted"/>
<dbReference type="GO" id="GO:0016020">
    <property type="term" value="C:membrane"/>
    <property type="evidence" value="ECO:0007669"/>
    <property type="project" value="TreeGrafter"/>
</dbReference>
<organism evidence="2">
    <name type="scientific">Sesamum latifolium</name>
    <dbReference type="NCBI Taxonomy" id="2727402"/>
    <lineage>
        <taxon>Eukaryota</taxon>
        <taxon>Viridiplantae</taxon>
        <taxon>Streptophyta</taxon>
        <taxon>Embryophyta</taxon>
        <taxon>Tracheophyta</taxon>
        <taxon>Spermatophyta</taxon>
        <taxon>Magnoliopsida</taxon>
        <taxon>eudicotyledons</taxon>
        <taxon>Gunneridae</taxon>
        <taxon>Pentapetalae</taxon>
        <taxon>asterids</taxon>
        <taxon>lamiids</taxon>
        <taxon>Lamiales</taxon>
        <taxon>Pedaliaceae</taxon>
        <taxon>Sesamum</taxon>
    </lineage>
</organism>
<accession>A0AAW2Y284</accession>
<dbReference type="PANTHER" id="PTHR12242:SF38">
    <property type="entry name" value="TRANSMEMBRANE PROTEIN"/>
    <property type="match status" value="1"/>
</dbReference>
<feature type="transmembrane region" description="Helical" evidence="1">
    <location>
        <begin position="201"/>
        <end position="220"/>
    </location>
</feature>
<feature type="transmembrane region" description="Helical" evidence="1">
    <location>
        <begin position="273"/>
        <end position="292"/>
    </location>
</feature>
<evidence type="ECO:0000313" key="2">
    <source>
        <dbReference type="EMBL" id="KAL0459814.1"/>
    </source>
</evidence>
<feature type="transmembrane region" description="Helical" evidence="1">
    <location>
        <begin position="101"/>
        <end position="118"/>
    </location>
</feature>
<dbReference type="AlphaFoldDB" id="A0AAW2Y284"/>
<protein>
    <submittedName>
        <fullName evidence="2">Uncharacterized protein</fullName>
    </submittedName>
</protein>
<evidence type="ECO:0000256" key="1">
    <source>
        <dbReference type="SAM" id="Phobius"/>
    </source>
</evidence>